<protein>
    <recommendedName>
        <fullName evidence="3">Lipoprotein</fullName>
    </recommendedName>
</protein>
<reference evidence="1 2" key="1">
    <citation type="submission" date="2018-10" db="EMBL/GenBank/DDBJ databases">
        <title>Genomic Encyclopedia of Type Strains, Phase IV (KMG-IV): sequencing the most valuable type-strain genomes for metagenomic binning, comparative biology and taxonomic classification.</title>
        <authorList>
            <person name="Goeker M."/>
        </authorList>
    </citation>
    <scope>NUCLEOTIDE SEQUENCE [LARGE SCALE GENOMIC DNA]</scope>
    <source>
        <strain evidence="1 2">DSM 25080</strain>
    </source>
</reference>
<organism evidence="1 2">
    <name type="scientific">Umboniibacter marinipuniceus</name>
    <dbReference type="NCBI Taxonomy" id="569599"/>
    <lineage>
        <taxon>Bacteria</taxon>
        <taxon>Pseudomonadati</taxon>
        <taxon>Pseudomonadota</taxon>
        <taxon>Gammaproteobacteria</taxon>
        <taxon>Cellvibrionales</taxon>
        <taxon>Cellvibrionaceae</taxon>
        <taxon>Umboniibacter</taxon>
    </lineage>
</organism>
<dbReference type="EMBL" id="REFJ01000004">
    <property type="protein sequence ID" value="RMA79299.1"/>
    <property type="molecule type" value="Genomic_DNA"/>
</dbReference>
<sequence length="160" mass="17616">MSFINRISVLVAIVILSACSSVSSFDWSPLAIWSDTETIAAQPEEVRLYYISSEPINGELELSARQQSTGVTQRLTMEVVETQTIVNHSWSGDSLCYAYKMQLSQDGASSFRELQGDGLVVHAPRASDGIGWLRGQESELVRVDASSDISLEEWLAQGEQ</sequence>
<comment type="caution">
    <text evidence="1">The sequence shown here is derived from an EMBL/GenBank/DDBJ whole genome shotgun (WGS) entry which is preliminary data.</text>
</comment>
<name>A0A3M0A6Y8_9GAMM</name>
<dbReference type="Proteomes" id="UP000267187">
    <property type="component" value="Unassembled WGS sequence"/>
</dbReference>
<evidence type="ECO:0000313" key="2">
    <source>
        <dbReference type="Proteomes" id="UP000267187"/>
    </source>
</evidence>
<dbReference type="AlphaFoldDB" id="A0A3M0A6Y8"/>
<proteinExistence type="predicted"/>
<evidence type="ECO:0008006" key="3">
    <source>
        <dbReference type="Google" id="ProtNLM"/>
    </source>
</evidence>
<gene>
    <name evidence="1" type="ORF">DFR27_1739</name>
</gene>
<accession>A0A3M0A6Y8</accession>
<keyword evidence="2" id="KW-1185">Reference proteome</keyword>
<dbReference type="PROSITE" id="PS51257">
    <property type="entry name" value="PROKAR_LIPOPROTEIN"/>
    <property type="match status" value="1"/>
</dbReference>
<evidence type="ECO:0000313" key="1">
    <source>
        <dbReference type="EMBL" id="RMA79299.1"/>
    </source>
</evidence>